<comment type="caution">
    <text evidence="2">The sequence shown here is derived from an EMBL/GenBank/DDBJ whole genome shotgun (WGS) entry which is preliminary data.</text>
</comment>
<feature type="region of interest" description="Disordered" evidence="1">
    <location>
        <begin position="37"/>
        <end position="76"/>
    </location>
</feature>
<organism evidence="2 3">
    <name type="scientific">Paraburkholderia bengalensis</name>
    <dbReference type="NCBI Taxonomy" id="2747562"/>
    <lineage>
        <taxon>Bacteria</taxon>
        <taxon>Pseudomonadati</taxon>
        <taxon>Pseudomonadota</taxon>
        <taxon>Betaproteobacteria</taxon>
        <taxon>Burkholderiales</taxon>
        <taxon>Burkholderiaceae</taxon>
        <taxon>Paraburkholderia</taxon>
    </lineage>
</organism>
<dbReference type="RefSeq" id="WP_336600294.1">
    <property type="nucleotide sequence ID" value="NZ_JACFYJ010000049.1"/>
</dbReference>
<feature type="compositionally biased region" description="Basic and acidic residues" evidence="1">
    <location>
        <begin position="40"/>
        <end position="61"/>
    </location>
</feature>
<evidence type="ECO:0000313" key="3">
    <source>
        <dbReference type="Proteomes" id="UP001386437"/>
    </source>
</evidence>
<evidence type="ECO:0000256" key="1">
    <source>
        <dbReference type="SAM" id="MobiDB-lite"/>
    </source>
</evidence>
<accession>A0ABU8IY35</accession>
<evidence type="ECO:0000313" key="2">
    <source>
        <dbReference type="EMBL" id="MEI6000357.1"/>
    </source>
</evidence>
<dbReference type="Proteomes" id="UP001386437">
    <property type="component" value="Unassembled WGS sequence"/>
</dbReference>
<reference evidence="2 3" key="1">
    <citation type="journal article" date="2022" name="Arch. Microbiol.">
        <title>Paraburkholderia bengalensis sp. nov. isolated from roots of Oryza sativa, IR64.</title>
        <authorList>
            <person name="Nag P."/>
            <person name="Mondal N."/>
            <person name="Sarkar J."/>
            <person name="Das S."/>
        </authorList>
    </citation>
    <scope>NUCLEOTIDE SEQUENCE [LARGE SCALE GENOMIC DNA]</scope>
    <source>
        <strain evidence="2 3">IR64_4_BI</strain>
    </source>
</reference>
<sequence>MKLSSPLSAAHDAEPSGVMPKLRVLLGRSWGMFFPTGITRSHEADGEPRETPHATPDETARKSATSDQRAAHSFHLPRFRSGCHHVNSNF</sequence>
<name>A0ABU8IY35_9BURK</name>
<proteinExistence type="predicted"/>
<protein>
    <submittedName>
        <fullName evidence="2">Uncharacterized protein</fullName>
    </submittedName>
</protein>
<gene>
    <name evidence="2" type="ORF">H3V53_25100</name>
</gene>
<keyword evidence="3" id="KW-1185">Reference proteome</keyword>
<dbReference type="EMBL" id="JACFYJ010000049">
    <property type="protein sequence ID" value="MEI6000357.1"/>
    <property type="molecule type" value="Genomic_DNA"/>
</dbReference>